<reference evidence="2" key="1">
    <citation type="submission" date="2021-02" db="EMBL/GenBank/DDBJ databases">
        <authorList>
            <person name="Nowell W R."/>
        </authorList>
    </citation>
    <scope>NUCLEOTIDE SEQUENCE</scope>
</reference>
<evidence type="ECO:0000313" key="5">
    <source>
        <dbReference type="Proteomes" id="UP000663834"/>
    </source>
</evidence>
<dbReference type="EMBL" id="CAJNRF010002783">
    <property type="protein sequence ID" value="CAF2042558.1"/>
    <property type="molecule type" value="Genomic_DNA"/>
</dbReference>
<comment type="caution">
    <text evidence="2">The sequence shown here is derived from an EMBL/GenBank/DDBJ whole genome shotgun (WGS) entry which is preliminary data.</text>
</comment>
<evidence type="ECO:0000256" key="1">
    <source>
        <dbReference type="SAM" id="MobiDB-lite"/>
    </source>
</evidence>
<dbReference type="EMBL" id="CAJNOW010008783">
    <property type="protein sequence ID" value="CAF1544813.1"/>
    <property type="molecule type" value="Genomic_DNA"/>
</dbReference>
<protein>
    <submittedName>
        <fullName evidence="2">Uncharacterized protein</fullName>
    </submittedName>
</protein>
<dbReference type="OrthoDB" id="10009504at2759"/>
<accession>A0A815WFY1</accession>
<feature type="compositionally biased region" description="Low complexity" evidence="1">
    <location>
        <begin position="42"/>
        <end position="51"/>
    </location>
</feature>
<proteinExistence type="predicted"/>
<evidence type="ECO:0000313" key="3">
    <source>
        <dbReference type="EMBL" id="CAF2042558.1"/>
    </source>
</evidence>
<gene>
    <name evidence="2" type="ORF">KQP761_LOCUS17212</name>
    <name evidence="4" type="ORF">MBJ925_LOCUS22779</name>
    <name evidence="3" type="ORF">WKI299_LOCUS8586</name>
</gene>
<dbReference type="Proteomes" id="UP000663824">
    <property type="component" value="Unassembled WGS sequence"/>
</dbReference>
<name>A0A815WFY1_9BILA</name>
<dbReference type="Proteomes" id="UP000663856">
    <property type="component" value="Unassembled WGS sequence"/>
</dbReference>
<evidence type="ECO:0000313" key="4">
    <source>
        <dbReference type="EMBL" id="CAF2103726.1"/>
    </source>
</evidence>
<feature type="region of interest" description="Disordered" evidence="1">
    <location>
        <begin position="32"/>
        <end position="54"/>
    </location>
</feature>
<evidence type="ECO:0000313" key="2">
    <source>
        <dbReference type="EMBL" id="CAF1544813.1"/>
    </source>
</evidence>
<dbReference type="Proteomes" id="UP000663834">
    <property type="component" value="Unassembled WGS sequence"/>
</dbReference>
<dbReference type="AlphaFoldDB" id="A0A815WFY1"/>
<dbReference type="EMBL" id="CAJNRE010011658">
    <property type="protein sequence ID" value="CAF2103726.1"/>
    <property type="molecule type" value="Genomic_DNA"/>
</dbReference>
<sequence>MKFLPSFRLRSLGLGRSTFSCDSLSCVSSNVQSKTKRRDANNNKNTNNNNNVSTSMADEQNHVLEFYLFDISHERNLNLKIDSNDKRLIIFYNISNGLFTIGIRNGK</sequence>
<organism evidence="2 5">
    <name type="scientific">Rotaria magnacalcarata</name>
    <dbReference type="NCBI Taxonomy" id="392030"/>
    <lineage>
        <taxon>Eukaryota</taxon>
        <taxon>Metazoa</taxon>
        <taxon>Spiralia</taxon>
        <taxon>Gnathifera</taxon>
        <taxon>Rotifera</taxon>
        <taxon>Eurotatoria</taxon>
        <taxon>Bdelloidea</taxon>
        <taxon>Philodinida</taxon>
        <taxon>Philodinidae</taxon>
        <taxon>Rotaria</taxon>
    </lineage>
</organism>